<dbReference type="PRINTS" id="PR00047">
    <property type="entry name" value="STROIDFINGER"/>
</dbReference>
<reference evidence="13" key="1">
    <citation type="submission" date="2016-11" db="UniProtKB">
        <authorList>
            <consortium name="WormBaseParasite"/>
        </authorList>
    </citation>
    <scope>IDENTIFICATION</scope>
</reference>
<sequence length="244" mass="26909">MIMLNLNFRFETVSGGDSMLTSGSPRSDNLDIDVTGLDHDPLFFIYLMIPDLIAFLRLNHAKELALASAAANDPDSNVSPTNYDLCKNGKVIKRCKEDIVTGPCSVCEAPNSGFHFGAMACAACSAFFRRTIAEKRKYVCRKEGDAHLNCPIDQQHRCYCRACRLQKCLVMGMDPCGVQPHRDSIGAKPQKRRKEVTDSLLKLAENATTVDSPTSTRFLDDTLADHLGKKSDFICLHLGVSCLC</sequence>
<comment type="subcellular location">
    <subcellularLocation>
        <location evidence="1">Nucleus</location>
    </subcellularLocation>
</comment>
<dbReference type="GO" id="GO:0003700">
    <property type="term" value="F:DNA-binding transcription factor activity"/>
    <property type="evidence" value="ECO:0007669"/>
    <property type="project" value="InterPro"/>
</dbReference>
<comment type="similarity">
    <text evidence="2">Belongs to the nuclear hormone receptor family.</text>
</comment>
<dbReference type="WBParaSite" id="Hba_06727">
    <property type="protein sequence ID" value="Hba_06727"/>
    <property type="gene ID" value="Hba_06727"/>
</dbReference>
<evidence type="ECO:0000256" key="10">
    <source>
        <dbReference type="ARBA" id="ARBA00023242"/>
    </source>
</evidence>
<dbReference type="InterPro" id="IPR013088">
    <property type="entry name" value="Znf_NHR/GATA"/>
</dbReference>
<keyword evidence="8" id="KW-0804">Transcription</keyword>
<dbReference type="Gene3D" id="3.30.50.10">
    <property type="entry name" value="Erythroid Transcription Factor GATA-1, subunit A"/>
    <property type="match status" value="1"/>
</dbReference>
<evidence type="ECO:0000259" key="11">
    <source>
        <dbReference type="PROSITE" id="PS51030"/>
    </source>
</evidence>
<name>A0A1I7WNR5_HETBA</name>
<evidence type="ECO:0000256" key="2">
    <source>
        <dbReference type="ARBA" id="ARBA00005993"/>
    </source>
</evidence>
<dbReference type="InterPro" id="IPR050274">
    <property type="entry name" value="Nuclear_hormone_rcpt_NR2"/>
</dbReference>
<keyword evidence="9" id="KW-0675">Receptor</keyword>
<keyword evidence="10" id="KW-0539">Nucleus</keyword>
<dbReference type="CDD" id="cd06960">
    <property type="entry name" value="NR_DBD_HNF4A"/>
    <property type="match status" value="1"/>
</dbReference>
<dbReference type="GO" id="GO:0008270">
    <property type="term" value="F:zinc ion binding"/>
    <property type="evidence" value="ECO:0007669"/>
    <property type="project" value="UniProtKB-KW"/>
</dbReference>
<dbReference type="SUPFAM" id="SSF57716">
    <property type="entry name" value="Glucocorticoid receptor-like (DNA-binding domain)"/>
    <property type="match status" value="1"/>
</dbReference>
<keyword evidence="6" id="KW-0805">Transcription regulation</keyword>
<dbReference type="GO" id="GO:0005634">
    <property type="term" value="C:nucleus"/>
    <property type="evidence" value="ECO:0007669"/>
    <property type="project" value="UniProtKB-SubCell"/>
</dbReference>
<dbReference type="SMART" id="SM00399">
    <property type="entry name" value="ZnF_C4"/>
    <property type="match status" value="1"/>
</dbReference>
<keyword evidence="4" id="KW-0863">Zinc-finger</keyword>
<evidence type="ECO:0000256" key="7">
    <source>
        <dbReference type="ARBA" id="ARBA00023125"/>
    </source>
</evidence>
<evidence type="ECO:0000313" key="13">
    <source>
        <dbReference type="WBParaSite" id="Hba_06727"/>
    </source>
</evidence>
<evidence type="ECO:0000256" key="3">
    <source>
        <dbReference type="ARBA" id="ARBA00022723"/>
    </source>
</evidence>
<keyword evidence="12" id="KW-1185">Reference proteome</keyword>
<evidence type="ECO:0000256" key="4">
    <source>
        <dbReference type="ARBA" id="ARBA00022771"/>
    </source>
</evidence>
<dbReference type="Pfam" id="PF00105">
    <property type="entry name" value="zf-C4"/>
    <property type="match status" value="1"/>
</dbReference>
<evidence type="ECO:0000256" key="6">
    <source>
        <dbReference type="ARBA" id="ARBA00023015"/>
    </source>
</evidence>
<keyword evidence="3" id="KW-0479">Metal-binding</keyword>
<dbReference type="InterPro" id="IPR001628">
    <property type="entry name" value="Znf_hrmn_rcpt"/>
</dbReference>
<proteinExistence type="inferred from homology"/>
<dbReference type="GO" id="GO:0000978">
    <property type="term" value="F:RNA polymerase II cis-regulatory region sequence-specific DNA binding"/>
    <property type="evidence" value="ECO:0007669"/>
    <property type="project" value="InterPro"/>
</dbReference>
<organism evidence="12 13">
    <name type="scientific">Heterorhabditis bacteriophora</name>
    <name type="common">Entomopathogenic nematode worm</name>
    <dbReference type="NCBI Taxonomy" id="37862"/>
    <lineage>
        <taxon>Eukaryota</taxon>
        <taxon>Metazoa</taxon>
        <taxon>Ecdysozoa</taxon>
        <taxon>Nematoda</taxon>
        <taxon>Chromadorea</taxon>
        <taxon>Rhabditida</taxon>
        <taxon>Rhabditina</taxon>
        <taxon>Rhabditomorpha</taxon>
        <taxon>Strongyloidea</taxon>
        <taxon>Heterorhabditidae</taxon>
        <taxon>Heterorhabditis</taxon>
    </lineage>
</organism>
<dbReference type="PROSITE" id="PS00031">
    <property type="entry name" value="NUCLEAR_REC_DBD_1"/>
    <property type="match status" value="1"/>
</dbReference>
<evidence type="ECO:0000256" key="1">
    <source>
        <dbReference type="ARBA" id="ARBA00004123"/>
    </source>
</evidence>
<evidence type="ECO:0000256" key="5">
    <source>
        <dbReference type="ARBA" id="ARBA00022833"/>
    </source>
</evidence>
<dbReference type="Proteomes" id="UP000095283">
    <property type="component" value="Unplaced"/>
</dbReference>
<evidence type="ECO:0000256" key="8">
    <source>
        <dbReference type="ARBA" id="ARBA00023163"/>
    </source>
</evidence>
<keyword evidence="5" id="KW-0862">Zinc</keyword>
<keyword evidence="7" id="KW-0238">DNA-binding</keyword>
<evidence type="ECO:0000313" key="12">
    <source>
        <dbReference type="Proteomes" id="UP000095283"/>
    </source>
</evidence>
<dbReference type="AlphaFoldDB" id="A0A1I7WNR5"/>
<feature type="domain" description="Nuclear receptor" evidence="11">
    <location>
        <begin position="101"/>
        <end position="180"/>
    </location>
</feature>
<dbReference type="InterPro" id="IPR049636">
    <property type="entry name" value="HNF4-like_DBD"/>
</dbReference>
<dbReference type="PANTHER" id="PTHR24083">
    <property type="entry name" value="NUCLEAR HORMONE RECEPTOR"/>
    <property type="match status" value="1"/>
</dbReference>
<accession>A0A1I7WNR5</accession>
<dbReference type="PROSITE" id="PS51030">
    <property type="entry name" value="NUCLEAR_REC_DBD_2"/>
    <property type="match status" value="1"/>
</dbReference>
<evidence type="ECO:0000256" key="9">
    <source>
        <dbReference type="ARBA" id="ARBA00023170"/>
    </source>
</evidence>
<protein>
    <submittedName>
        <fullName evidence="13">Nuclear receptor domain-containing protein</fullName>
    </submittedName>
</protein>